<keyword evidence="2" id="KW-0472">Membrane</keyword>
<evidence type="ECO:0000256" key="1">
    <source>
        <dbReference type="SAM" id="MobiDB-lite"/>
    </source>
</evidence>
<accession>A0A895YQH0</accession>
<feature type="region of interest" description="Disordered" evidence="1">
    <location>
        <begin position="111"/>
        <end position="189"/>
    </location>
</feature>
<gene>
    <name evidence="3" type="ORF">JQS43_08845</name>
</gene>
<reference evidence="3" key="1">
    <citation type="submission" date="2021-02" db="EMBL/GenBank/DDBJ databases">
        <title>Natrosporangium hydrolyticum gen. nov., sp. nov, a haloalkaliphilic actinobacterium from a soda solonchak soil.</title>
        <authorList>
            <person name="Sorokin D.Y."/>
            <person name="Khijniak T.V."/>
            <person name="Zakharycheva A.P."/>
            <person name="Boueva O.V."/>
            <person name="Ariskina E.V."/>
            <person name="Hahnke R.L."/>
            <person name="Bunk B."/>
            <person name="Sproer C."/>
            <person name="Schumann P."/>
            <person name="Evtushenko L.I."/>
            <person name="Kublanov I.V."/>
        </authorList>
    </citation>
    <scope>NUCLEOTIDE SEQUENCE</scope>
    <source>
        <strain evidence="3">DSM 106523</strain>
    </source>
</reference>
<dbReference type="RefSeq" id="WP_239678582.1">
    <property type="nucleotide sequence ID" value="NZ_CP070499.1"/>
</dbReference>
<organism evidence="3 4">
    <name type="scientific">Natronosporangium hydrolyticum</name>
    <dbReference type="NCBI Taxonomy" id="2811111"/>
    <lineage>
        <taxon>Bacteria</taxon>
        <taxon>Bacillati</taxon>
        <taxon>Actinomycetota</taxon>
        <taxon>Actinomycetes</taxon>
        <taxon>Micromonosporales</taxon>
        <taxon>Micromonosporaceae</taxon>
        <taxon>Natronosporangium</taxon>
    </lineage>
</organism>
<name>A0A895YQH0_9ACTN</name>
<keyword evidence="2" id="KW-0812">Transmembrane</keyword>
<dbReference type="KEGG" id="nhy:JQS43_08845"/>
<evidence type="ECO:0000313" key="4">
    <source>
        <dbReference type="Proteomes" id="UP000662857"/>
    </source>
</evidence>
<evidence type="ECO:0000256" key="2">
    <source>
        <dbReference type="SAM" id="Phobius"/>
    </source>
</evidence>
<feature type="transmembrane region" description="Helical" evidence="2">
    <location>
        <begin position="196"/>
        <end position="221"/>
    </location>
</feature>
<dbReference type="EMBL" id="CP070499">
    <property type="protein sequence ID" value="QSB16370.1"/>
    <property type="molecule type" value="Genomic_DNA"/>
</dbReference>
<dbReference type="Proteomes" id="UP000662857">
    <property type="component" value="Chromosome"/>
</dbReference>
<feature type="region of interest" description="Disordered" evidence="1">
    <location>
        <begin position="224"/>
        <end position="259"/>
    </location>
</feature>
<sequence>MTDPLQQLSSQFAGLWVRRESAYGQVFVGRDSLGVEVTIAVLSATAAADPTLRNAFAESVWQRSVGSESSRAIVYAADLHAPLPWAAVRVAGAEPGAEQLLDDLPGVAPTSPLGYPVLQQPGPDSAPPAPSSGAPSTPGFGAGPGFAPAPAFSSSSPTSGTTPTPTFSSPPTASGQQWPSPAPPSTGGRGGGALPWLLGLGGAAMVVVLVVVGSVIGLRLLDRDSGEQPREPVAGPTFAPTVTPDPDPAPTETSGGDELELRPVEQLDLFGPQNFGRADETYTMQLNGFPFAFRTPIDWDCFGGTFEPRPDDPAWSCRGDAGAGQRVDVLLLECERGCDSEERAELLDVWLDQPEAAVSPPGWPNIIYVEQDSNSRDNYDIDLSHFIADPAGGGSELEWMVGVYVESPHDTVDDVIKILNDIISQTA</sequence>
<dbReference type="AlphaFoldDB" id="A0A895YQH0"/>
<feature type="compositionally biased region" description="Low complexity" evidence="1">
    <location>
        <begin position="131"/>
        <end position="175"/>
    </location>
</feature>
<keyword evidence="4" id="KW-1185">Reference proteome</keyword>
<keyword evidence="2" id="KW-1133">Transmembrane helix</keyword>
<evidence type="ECO:0000313" key="3">
    <source>
        <dbReference type="EMBL" id="QSB16370.1"/>
    </source>
</evidence>
<proteinExistence type="predicted"/>
<protein>
    <submittedName>
        <fullName evidence="3">Uncharacterized protein</fullName>
    </submittedName>
</protein>